<accession>A0ABN7NNV6</accession>
<evidence type="ECO:0000313" key="3">
    <source>
        <dbReference type="Proteomes" id="UP001153148"/>
    </source>
</evidence>
<feature type="non-terminal residue" evidence="2">
    <location>
        <position position="585"/>
    </location>
</feature>
<dbReference type="Proteomes" id="UP001153148">
    <property type="component" value="Unassembled WGS sequence"/>
</dbReference>
<dbReference type="PANTHER" id="PTHR23053">
    <property type="entry name" value="DLEC1 DELETED IN LUNG AND ESOPHAGEAL CANCER 1"/>
    <property type="match status" value="1"/>
</dbReference>
<comment type="caution">
    <text evidence="2">The sequence shown here is derived from an EMBL/GenBank/DDBJ whole genome shotgun (WGS) entry which is preliminary data.</text>
</comment>
<dbReference type="InterPro" id="IPR013783">
    <property type="entry name" value="Ig-like_fold"/>
</dbReference>
<dbReference type="PANTHER" id="PTHR23053:SF0">
    <property type="entry name" value="HYDROCEPHALUS-INDUCING PROTEIN HOMOLOG"/>
    <property type="match status" value="1"/>
</dbReference>
<proteinExistence type="predicted"/>
<evidence type="ECO:0000256" key="1">
    <source>
        <dbReference type="SAM" id="MobiDB-lite"/>
    </source>
</evidence>
<keyword evidence="3" id="KW-1185">Reference proteome</keyword>
<dbReference type="EMBL" id="CAJPIN010001654">
    <property type="protein sequence ID" value="CAG2054725.1"/>
    <property type="molecule type" value="Genomic_DNA"/>
</dbReference>
<evidence type="ECO:0008006" key="4">
    <source>
        <dbReference type="Google" id="ProtNLM"/>
    </source>
</evidence>
<organism evidence="2 3">
    <name type="scientific">Timema podura</name>
    <name type="common">Walking stick</name>
    <dbReference type="NCBI Taxonomy" id="61482"/>
    <lineage>
        <taxon>Eukaryota</taxon>
        <taxon>Metazoa</taxon>
        <taxon>Ecdysozoa</taxon>
        <taxon>Arthropoda</taxon>
        <taxon>Hexapoda</taxon>
        <taxon>Insecta</taxon>
        <taxon>Pterygota</taxon>
        <taxon>Neoptera</taxon>
        <taxon>Polyneoptera</taxon>
        <taxon>Phasmatodea</taxon>
        <taxon>Timematodea</taxon>
        <taxon>Timematoidea</taxon>
        <taxon>Timematidae</taxon>
        <taxon>Timema</taxon>
    </lineage>
</organism>
<gene>
    <name evidence="2" type="ORF">TPAB3V08_LOCUS1746</name>
</gene>
<reference evidence="2" key="1">
    <citation type="submission" date="2021-03" db="EMBL/GenBank/DDBJ databases">
        <authorList>
            <person name="Tran Van P."/>
        </authorList>
    </citation>
    <scope>NUCLEOTIDE SEQUENCE</scope>
</reference>
<protein>
    <recommendedName>
        <fullName evidence="4">Hydrocephalus-inducing protein</fullName>
    </recommendedName>
</protein>
<evidence type="ECO:0000313" key="2">
    <source>
        <dbReference type="EMBL" id="CAG2054725.1"/>
    </source>
</evidence>
<sequence length="585" mass="65570">MFNDRGKGNKCFPSDEQEGGGSESYLQWLMEHIKSVTDNEVCSLLLNMGTCGLHVVHGSLRTEVESVAWDISSSCSVTPLAKLKSRWVLQPGEKMDWKMRFEPREVGEFSHTYVLELVSTNRQYTVTGHGNCVLPFFNTAPTAIFSQVSESVPEDRNYTCTYFIDKEAFDFGSVVTSKPKEKRVHQVVTNFKFENISLLPAMIEFTFAEKTVDKVDGFRIEPSTLLVQMICNGVKIEFEIDTRNISFDHTLLHHKDVKTLNLINKCPIPLVWKFFGVETLKEEFEISLIEGFLGPHDKKEVKFTHLASRVQVISKKPLKLEVFIEEGLMEPVFSEIIYLSAETFDVSVDVQFAQSDVNQVDFGKILVGHESKQTLTLKNRGKYEITFKAVIINDPSVNVSNIEDLIKLNTFAGTLAHGEKPFIIQVIANPETELEISSVPLLKFSIFHSQYKNTIVAVIPVRISLTSVYARFKILPVPDINFGPMIVGSKKTLELDTNSLNAGPFTLSNLTGLVDPGQMVVLLVECYPETLGSFHEVSTSHYLLDTNSLNAGPFTLSNLTGLVDPGQMVVLLVECYPETLGSFHE</sequence>
<dbReference type="InterPro" id="IPR033305">
    <property type="entry name" value="Hydin-like"/>
</dbReference>
<dbReference type="Gene3D" id="2.60.40.10">
    <property type="entry name" value="Immunoglobulins"/>
    <property type="match status" value="2"/>
</dbReference>
<feature type="region of interest" description="Disordered" evidence="1">
    <location>
        <begin position="1"/>
        <end position="20"/>
    </location>
</feature>
<name>A0ABN7NNV6_TIMPD</name>